<name>A0A6J4SWJ8_9ACTN</name>
<dbReference type="AlphaFoldDB" id="A0A6J4SWJ8"/>
<sequence length="141" mass="15539">ARVLVDGRQDLAAYEESREMLRDMVRQISQKERDYEAAIEEHRASAEELESQEAALDESIEGLRSQRDRATNRLQELEAAERARIQRSRAATGGGTAGKGYQIGVARDGIVARAEHGAIERGRHGPDAVPAVHLGRLRGGR</sequence>
<feature type="compositionally biased region" description="Basic and acidic residues" evidence="1">
    <location>
        <begin position="116"/>
        <end position="126"/>
    </location>
</feature>
<feature type="non-terminal residue" evidence="2">
    <location>
        <position position="1"/>
    </location>
</feature>
<feature type="region of interest" description="Disordered" evidence="1">
    <location>
        <begin position="116"/>
        <end position="141"/>
    </location>
</feature>
<accession>A0A6J4SWJ8</accession>
<evidence type="ECO:0000256" key="1">
    <source>
        <dbReference type="SAM" id="MobiDB-lite"/>
    </source>
</evidence>
<reference evidence="2" key="1">
    <citation type="submission" date="2020-02" db="EMBL/GenBank/DDBJ databases">
        <authorList>
            <person name="Meier V. D."/>
        </authorList>
    </citation>
    <scope>NUCLEOTIDE SEQUENCE</scope>
    <source>
        <strain evidence="2">AVDCRST_MAG12</strain>
    </source>
</reference>
<proteinExistence type="predicted"/>
<feature type="compositionally biased region" description="Acidic residues" evidence="1">
    <location>
        <begin position="47"/>
        <end position="60"/>
    </location>
</feature>
<feature type="region of interest" description="Disordered" evidence="1">
    <location>
        <begin position="36"/>
        <end position="68"/>
    </location>
</feature>
<feature type="compositionally biased region" description="Basic and acidic residues" evidence="1">
    <location>
        <begin position="36"/>
        <end position="46"/>
    </location>
</feature>
<gene>
    <name evidence="2" type="ORF">AVDCRST_MAG12-3042</name>
</gene>
<organism evidence="2">
    <name type="scientific">uncultured Rubrobacteraceae bacterium</name>
    <dbReference type="NCBI Taxonomy" id="349277"/>
    <lineage>
        <taxon>Bacteria</taxon>
        <taxon>Bacillati</taxon>
        <taxon>Actinomycetota</taxon>
        <taxon>Rubrobacteria</taxon>
        <taxon>Rubrobacterales</taxon>
        <taxon>Rubrobacteraceae</taxon>
        <taxon>environmental samples</taxon>
    </lineage>
</organism>
<dbReference type="EMBL" id="CADCVK010000425">
    <property type="protein sequence ID" value="CAA9507500.1"/>
    <property type="molecule type" value="Genomic_DNA"/>
</dbReference>
<protein>
    <submittedName>
        <fullName evidence="2">Uncharacterized protein</fullName>
    </submittedName>
</protein>
<evidence type="ECO:0000313" key="2">
    <source>
        <dbReference type="EMBL" id="CAA9507500.1"/>
    </source>
</evidence>